<sequence length="68" mass="8248">MFRCRVYVKTENKTLAFFEVMDYREDGRDYSDFGELGLLVEANDREAISRLVRAYKDLRRKQHEKIKK</sequence>
<proteinExistence type="predicted"/>
<evidence type="ECO:0000313" key="1">
    <source>
        <dbReference type="EMBL" id="OGZ71369.1"/>
    </source>
</evidence>
<protein>
    <submittedName>
        <fullName evidence="1">Uncharacterized protein</fullName>
    </submittedName>
</protein>
<evidence type="ECO:0000313" key="2">
    <source>
        <dbReference type="Proteomes" id="UP000178826"/>
    </source>
</evidence>
<dbReference type="Proteomes" id="UP000178826">
    <property type="component" value="Unassembled WGS sequence"/>
</dbReference>
<dbReference type="EMBL" id="MHOZ01000057">
    <property type="protein sequence ID" value="OGZ71369.1"/>
    <property type="molecule type" value="Genomic_DNA"/>
</dbReference>
<organism evidence="1 2">
    <name type="scientific">Candidatus Staskawiczbacteria bacterium RIFCSPLOWO2_01_FULL_37_25b</name>
    <dbReference type="NCBI Taxonomy" id="1802213"/>
    <lineage>
        <taxon>Bacteria</taxon>
        <taxon>Candidatus Staskawicziibacteriota</taxon>
    </lineage>
</organism>
<dbReference type="AlphaFoldDB" id="A0A1G2I9H8"/>
<comment type="caution">
    <text evidence="1">The sequence shown here is derived from an EMBL/GenBank/DDBJ whole genome shotgun (WGS) entry which is preliminary data.</text>
</comment>
<reference evidence="1 2" key="1">
    <citation type="journal article" date="2016" name="Nat. Commun.">
        <title>Thousands of microbial genomes shed light on interconnected biogeochemical processes in an aquifer system.</title>
        <authorList>
            <person name="Anantharaman K."/>
            <person name="Brown C.T."/>
            <person name="Hug L.A."/>
            <person name="Sharon I."/>
            <person name="Castelle C.J."/>
            <person name="Probst A.J."/>
            <person name="Thomas B.C."/>
            <person name="Singh A."/>
            <person name="Wilkins M.J."/>
            <person name="Karaoz U."/>
            <person name="Brodie E.L."/>
            <person name="Williams K.H."/>
            <person name="Hubbard S.S."/>
            <person name="Banfield J.F."/>
        </authorList>
    </citation>
    <scope>NUCLEOTIDE SEQUENCE [LARGE SCALE GENOMIC DNA]</scope>
</reference>
<name>A0A1G2I9H8_9BACT</name>
<gene>
    <name evidence="1" type="ORF">A2998_01930</name>
</gene>
<accession>A0A1G2I9H8</accession>